<comment type="subcellular location">
    <subcellularLocation>
        <location evidence="1">Nucleus</location>
    </subcellularLocation>
</comment>
<feature type="compositionally biased region" description="Basic and acidic residues" evidence="10">
    <location>
        <begin position="338"/>
        <end position="361"/>
    </location>
</feature>
<dbReference type="PANTHER" id="PTHR10445:SF0">
    <property type="entry name" value="GENERAL TRANSCRIPTION FACTOR IIF SUBUNIT 2"/>
    <property type="match status" value="1"/>
</dbReference>
<comment type="similarity">
    <text evidence="2">Belongs to the TFIIF beta subunit family.</text>
</comment>
<evidence type="ECO:0000256" key="4">
    <source>
        <dbReference type="ARBA" id="ARBA00023015"/>
    </source>
</evidence>
<evidence type="ECO:0000256" key="8">
    <source>
        <dbReference type="ARBA" id="ARBA00081473"/>
    </source>
</evidence>
<keyword evidence="5" id="KW-0238">DNA-binding</keyword>
<dbReference type="InterPro" id="IPR040450">
    <property type="entry name" value="TFIIF_beta_HTH"/>
</dbReference>
<dbReference type="EMBL" id="KI894012">
    <property type="protein sequence ID" value="OCF49396.1"/>
    <property type="molecule type" value="Genomic_DNA"/>
</dbReference>
<dbReference type="InterPro" id="IPR011039">
    <property type="entry name" value="TFIIF_interaction"/>
</dbReference>
<evidence type="ECO:0000256" key="1">
    <source>
        <dbReference type="ARBA" id="ARBA00004123"/>
    </source>
</evidence>
<keyword evidence="7" id="KW-0539">Nucleus</keyword>
<gene>
    <name evidence="13" type="ORF">I206_05089</name>
    <name evidence="14" type="ORF">I206_106263</name>
</gene>
<feature type="domain" description="TFIIF beta subunit N-terminal" evidence="12">
    <location>
        <begin position="50"/>
        <end position="203"/>
    </location>
</feature>
<protein>
    <recommendedName>
        <fullName evidence="3">Transcription initiation factor IIF subunit beta</fullName>
    </recommendedName>
    <alternativeName>
        <fullName evidence="9">TFIIF medium subunit</fullName>
    </alternativeName>
    <alternativeName>
        <fullName evidence="8">TFIIF-beta</fullName>
    </alternativeName>
</protein>
<dbReference type="Proteomes" id="UP000094020">
    <property type="component" value="Chromosome 8"/>
</dbReference>
<feature type="region of interest" description="Disordered" evidence="10">
    <location>
        <begin position="1"/>
        <end position="32"/>
    </location>
</feature>
<keyword evidence="15" id="KW-1185">Reference proteome</keyword>
<dbReference type="SUPFAM" id="SSF50916">
    <property type="entry name" value="Rap30/74 interaction domains"/>
    <property type="match status" value="1"/>
</dbReference>
<evidence type="ECO:0000259" key="12">
    <source>
        <dbReference type="Pfam" id="PF17683"/>
    </source>
</evidence>
<dbReference type="GO" id="GO:0003677">
    <property type="term" value="F:DNA binding"/>
    <property type="evidence" value="ECO:0007669"/>
    <property type="project" value="UniProtKB-KW"/>
</dbReference>
<evidence type="ECO:0000259" key="11">
    <source>
        <dbReference type="Pfam" id="PF02270"/>
    </source>
</evidence>
<evidence type="ECO:0000313" key="14">
    <source>
        <dbReference type="EMBL" id="WWC72301.1"/>
    </source>
</evidence>
<dbReference type="SUPFAM" id="SSF46785">
    <property type="entry name" value="Winged helix' DNA-binding domain"/>
    <property type="match status" value="1"/>
</dbReference>
<feature type="region of interest" description="Disordered" evidence="10">
    <location>
        <begin position="335"/>
        <end position="391"/>
    </location>
</feature>
<evidence type="ECO:0000256" key="3">
    <source>
        <dbReference type="ARBA" id="ARBA00021453"/>
    </source>
</evidence>
<dbReference type="InterPro" id="IPR003196">
    <property type="entry name" value="TFIIF_beta"/>
</dbReference>
<accession>A0A1B9I1H6</accession>
<dbReference type="EMBL" id="CP144526">
    <property type="protein sequence ID" value="WWC72301.1"/>
    <property type="molecule type" value="Genomic_DNA"/>
</dbReference>
<dbReference type="Pfam" id="PF02270">
    <property type="entry name" value="TFIIF_beta"/>
    <property type="match status" value="1"/>
</dbReference>
<feature type="compositionally biased region" description="Low complexity" evidence="10">
    <location>
        <begin position="12"/>
        <end position="27"/>
    </location>
</feature>
<dbReference type="STRING" id="1296096.A0A1B9I1H6"/>
<keyword evidence="4" id="KW-0805">Transcription regulation</keyword>
<evidence type="ECO:0000313" key="15">
    <source>
        <dbReference type="Proteomes" id="UP000094020"/>
    </source>
</evidence>
<dbReference type="InterPro" id="IPR036390">
    <property type="entry name" value="WH_DNA-bd_sf"/>
</dbReference>
<dbReference type="Gene3D" id="1.10.10.10">
    <property type="entry name" value="Winged helix-like DNA-binding domain superfamily/Winged helix DNA-binding domain"/>
    <property type="match status" value="1"/>
</dbReference>
<dbReference type="InterPro" id="IPR040504">
    <property type="entry name" value="TFIIF_beta_N"/>
</dbReference>
<dbReference type="InterPro" id="IPR036388">
    <property type="entry name" value="WH-like_DNA-bd_sf"/>
</dbReference>
<dbReference type="OrthoDB" id="449280at2759"/>
<name>A0A1B9I1H6_9TREE</name>
<feature type="compositionally biased region" description="Polar residues" evidence="10">
    <location>
        <begin position="1"/>
        <end position="11"/>
    </location>
</feature>
<dbReference type="FunFam" id="1.10.10.10:FF:000035">
    <property type="entry name" value="General transcription factor IIF subunit 2"/>
    <property type="match status" value="1"/>
</dbReference>
<evidence type="ECO:0000256" key="7">
    <source>
        <dbReference type="ARBA" id="ARBA00023242"/>
    </source>
</evidence>
<reference evidence="14" key="4">
    <citation type="submission" date="2024-02" db="EMBL/GenBank/DDBJ databases">
        <title>Comparative genomics of Cryptococcus and Kwoniella reveals pathogenesis evolution and contrasting modes of karyotype evolution via chromosome fusion or intercentromeric recombination.</title>
        <authorList>
            <person name="Coelho M.A."/>
            <person name="David-Palma M."/>
            <person name="Shea T."/>
            <person name="Bowers K."/>
            <person name="McGinley-Smith S."/>
            <person name="Mohammad A.W."/>
            <person name="Gnirke A."/>
            <person name="Yurkov A.M."/>
            <person name="Nowrousian M."/>
            <person name="Sun S."/>
            <person name="Cuomo C.A."/>
            <person name="Heitman J."/>
        </authorList>
    </citation>
    <scope>NUCLEOTIDE SEQUENCE</scope>
    <source>
        <strain evidence="14">CBS 10737</strain>
    </source>
</reference>
<evidence type="ECO:0000256" key="10">
    <source>
        <dbReference type="SAM" id="MobiDB-lite"/>
    </source>
</evidence>
<dbReference type="RefSeq" id="XP_019010615.1">
    <property type="nucleotide sequence ID" value="XM_019156813.1"/>
</dbReference>
<reference evidence="13" key="3">
    <citation type="submission" date="2016-07" db="EMBL/GenBank/DDBJ databases">
        <title>Evolution of pathogenesis and genome organization in the Tremellales.</title>
        <authorList>
            <person name="Cuomo C."/>
            <person name="Litvintseva A."/>
            <person name="Heitman J."/>
            <person name="Chen Y."/>
            <person name="Sun S."/>
            <person name="Springer D."/>
            <person name="Dromer F."/>
            <person name="Young S."/>
            <person name="Zeng Q."/>
            <person name="Chapman S."/>
            <person name="Gujja S."/>
            <person name="Saif S."/>
            <person name="Birren B."/>
        </authorList>
    </citation>
    <scope>NUCLEOTIDE SEQUENCE</scope>
    <source>
        <strain evidence="13">CBS 10737</strain>
    </source>
</reference>
<evidence type="ECO:0000256" key="6">
    <source>
        <dbReference type="ARBA" id="ARBA00023163"/>
    </source>
</evidence>
<reference evidence="14" key="2">
    <citation type="submission" date="2013-07" db="EMBL/GenBank/DDBJ databases">
        <authorList>
            <consortium name="The Broad Institute Genome Sequencing Platform"/>
            <person name="Cuomo C."/>
            <person name="Litvintseva A."/>
            <person name="Chen Y."/>
            <person name="Heitman J."/>
            <person name="Sun S."/>
            <person name="Springer D."/>
            <person name="Dromer F."/>
            <person name="Young S.K."/>
            <person name="Zeng Q."/>
            <person name="Gargeya S."/>
            <person name="Fitzgerald M."/>
            <person name="Abouelleil A."/>
            <person name="Alvarado L."/>
            <person name="Berlin A.M."/>
            <person name="Chapman S.B."/>
            <person name="Dewar J."/>
            <person name="Goldberg J."/>
            <person name="Griggs A."/>
            <person name="Gujja S."/>
            <person name="Hansen M."/>
            <person name="Howarth C."/>
            <person name="Imamovic A."/>
            <person name="Larimer J."/>
            <person name="McCowan C."/>
            <person name="Murphy C."/>
            <person name="Pearson M."/>
            <person name="Priest M."/>
            <person name="Roberts A."/>
            <person name="Saif S."/>
            <person name="Shea T."/>
            <person name="Sykes S."/>
            <person name="Wortman J."/>
            <person name="Nusbaum C."/>
            <person name="Birren B."/>
        </authorList>
    </citation>
    <scope>NUCLEOTIDE SEQUENCE</scope>
    <source>
        <strain evidence="14">CBS 10737</strain>
    </source>
</reference>
<dbReference type="CDD" id="cd07980">
    <property type="entry name" value="TFIIF_beta"/>
    <property type="match status" value="1"/>
</dbReference>
<evidence type="ECO:0000313" key="13">
    <source>
        <dbReference type="EMBL" id="OCF49396.1"/>
    </source>
</evidence>
<reference evidence="13" key="1">
    <citation type="submission" date="2013-07" db="EMBL/GenBank/DDBJ databases">
        <title>The Genome Sequence of Cryptococcus pinus CBS10737.</title>
        <authorList>
            <consortium name="The Broad Institute Genome Sequencing Platform"/>
            <person name="Cuomo C."/>
            <person name="Litvintseva A."/>
            <person name="Chen Y."/>
            <person name="Heitman J."/>
            <person name="Sun S."/>
            <person name="Springer D."/>
            <person name="Dromer F."/>
            <person name="Young S.K."/>
            <person name="Zeng Q."/>
            <person name="Gargeya S."/>
            <person name="Fitzgerald M."/>
            <person name="Abouelleil A."/>
            <person name="Alvarado L."/>
            <person name="Berlin A.M."/>
            <person name="Chapman S.B."/>
            <person name="Dewar J."/>
            <person name="Goldberg J."/>
            <person name="Griggs A."/>
            <person name="Gujja S."/>
            <person name="Hansen M."/>
            <person name="Howarth C."/>
            <person name="Imamovic A."/>
            <person name="Larimer J."/>
            <person name="McCowan C."/>
            <person name="Murphy C."/>
            <person name="Pearson M."/>
            <person name="Priest M."/>
            <person name="Roberts A."/>
            <person name="Saif S."/>
            <person name="Shea T."/>
            <person name="Sykes S."/>
            <person name="Wortman J."/>
            <person name="Nusbaum C."/>
            <person name="Birren B."/>
        </authorList>
    </citation>
    <scope>NUCLEOTIDE SEQUENCE [LARGE SCALE GENOMIC DNA]</scope>
    <source>
        <strain evidence="13">CBS 10737</strain>
    </source>
</reference>
<feature type="domain" description="TFIIF beta subunit HTH" evidence="11">
    <location>
        <begin position="271"/>
        <end position="335"/>
    </location>
</feature>
<keyword evidence="6" id="KW-0804">Transcription</keyword>
<dbReference type="GO" id="GO:0006367">
    <property type="term" value="P:transcription initiation at RNA polymerase II promoter"/>
    <property type="evidence" value="ECO:0007669"/>
    <property type="project" value="InterPro"/>
</dbReference>
<proteinExistence type="inferred from homology"/>
<dbReference type="Pfam" id="PF17683">
    <property type="entry name" value="TFIIF_beta_N"/>
    <property type="match status" value="1"/>
</dbReference>
<feature type="compositionally biased region" description="Acidic residues" evidence="10">
    <location>
        <begin position="369"/>
        <end position="391"/>
    </location>
</feature>
<evidence type="ECO:0000256" key="9">
    <source>
        <dbReference type="ARBA" id="ARBA00081863"/>
    </source>
</evidence>
<organism evidence="13">
    <name type="scientific">Kwoniella pini CBS 10737</name>
    <dbReference type="NCBI Taxonomy" id="1296096"/>
    <lineage>
        <taxon>Eukaryota</taxon>
        <taxon>Fungi</taxon>
        <taxon>Dikarya</taxon>
        <taxon>Basidiomycota</taxon>
        <taxon>Agaricomycotina</taxon>
        <taxon>Tremellomycetes</taxon>
        <taxon>Tremellales</taxon>
        <taxon>Cryptococcaceae</taxon>
        <taxon>Kwoniella</taxon>
    </lineage>
</organism>
<evidence type="ECO:0000256" key="2">
    <source>
        <dbReference type="ARBA" id="ARBA00009543"/>
    </source>
</evidence>
<evidence type="ECO:0000256" key="5">
    <source>
        <dbReference type="ARBA" id="ARBA00023125"/>
    </source>
</evidence>
<dbReference type="KEGG" id="kpin:30173458"/>
<dbReference type="AlphaFoldDB" id="A0A1B9I1H6"/>
<dbReference type="PANTHER" id="PTHR10445">
    <property type="entry name" value="GENERAL TRANSCRIPTION FACTOR IIF SUBUNIT 2"/>
    <property type="match status" value="1"/>
</dbReference>
<sequence>MSQDTKPNIQISSFDSPSSSQAGPSSSTEQYFPYVYNEDEELQISERKNNSSVWALKIPRFLLERWEMVEEKGVELGSLIVDNSTTPAKITLRLANQDEKPSIDESKSDEALKSKSQYDISGIPDEYTVNVPEERARNLYVFSEKKKVYGKNTTSVAISEGDLESEAANDGSGNGSKVGGKRKREKAFPKLIAKVDHECQVTPLHTQKYLKILEQRRLESEQSKRPVMRMDDTGISQAEQNQLASGYRNAISTFGSKMITSVKVNNGERHARLERHELTDRIFQLFKEKPYWGIPALKMTLKQPDGWLREVLRDVAEQIKEGKYVNMWQLKKSWRSNNEQDKDKDDTKIEIDIKPDLKENDQFENDNNHEEEEAEDDDDEDEEDDFEEVLM</sequence>
<dbReference type="GeneID" id="30173458"/>
<dbReference type="GO" id="GO:0005674">
    <property type="term" value="C:transcription factor TFIIF complex"/>
    <property type="evidence" value="ECO:0007669"/>
    <property type="project" value="InterPro"/>
</dbReference>